<reference evidence="2 3" key="1">
    <citation type="journal article" date="2019" name="Sci. Rep.">
        <title>A high-quality genome of Eragrostis curvula grass provides insights into Poaceae evolution and supports new strategies to enhance forage quality.</title>
        <authorList>
            <person name="Carballo J."/>
            <person name="Santos B.A.C.M."/>
            <person name="Zappacosta D."/>
            <person name="Garbus I."/>
            <person name="Selva J.P."/>
            <person name="Gallo C.A."/>
            <person name="Diaz A."/>
            <person name="Albertini E."/>
            <person name="Caccamo M."/>
            <person name="Echenique V."/>
        </authorList>
    </citation>
    <scope>NUCLEOTIDE SEQUENCE [LARGE SCALE GENOMIC DNA]</scope>
    <source>
        <strain evidence="3">cv. Victoria</strain>
        <tissue evidence="2">Leaf</tissue>
    </source>
</reference>
<evidence type="ECO:0000313" key="2">
    <source>
        <dbReference type="EMBL" id="TVU16994.1"/>
    </source>
</evidence>
<name>A0A5J9U066_9POAL</name>
<feature type="compositionally biased region" description="Basic and acidic residues" evidence="1">
    <location>
        <begin position="97"/>
        <end position="111"/>
    </location>
</feature>
<organism evidence="2 3">
    <name type="scientific">Eragrostis curvula</name>
    <name type="common">weeping love grass</name>
    <dbReference type="NCBI Taxonomy" id="38414"/>
    <lineage>
        <taxon>Eukaryota</taxon>
        <taxon>Viridiplantae</taxon>
        <taxon>Streptophyta</taxon>
        <taxon>Embryophyta</taxon>
        <taxon>Tracheophyta</taxon>
        <taxon>Spermatophyta</taxon>
        <taxon>Magnoliopsida</taxon>
        <taxon>Liliopsida</taxon>
        <taxon>Poales</taxon>
        <taxon>Poaceae</taxon>
        <taxon>PACMAD clade</taxon>
        <taxon>Chloridoideae</taxon>
        <taxon>Eragrostideae</taxon>
        <taxon>Eragrostidinae</taxon>
        <taxon>Eragrostis</taxon>
    </lineage>
</organism>
<protein>
    <submittedName>
        <fullName evidence="2">Uncharacterized protein</fullName>
    </submittedName>
</protein>
<evidence type="ECO:0000256" key="1">
    <source>
        <dbReference type="SAM" id="MobiDB-lite"/>
    </source>
</evidence>
<evidence type="ECO:0000313" key="3">
    <source>
        <dbReference type="Proteomes" id="UP000324897"/>
    </source>
</evidence>
<accession>A0A5J9U066</accession>
<feature type="region of interest" description="Disordered" evidence="1">
    <location>
        <begin position="44"/>
        <end position="85"/>
    </location>
</feature>
<feature type="region of interest" description="Disordered" evidence="1">
    <location>
        <begin position="92"/>
        <end position="111"/>
    </location>
</feature>
<comment type="caution">
    <text evidence="2">The sequence shown here is derived from an EMBL/GenBank/DDBJ whole genome shotgun (WGS) entry which is preliminary data.</text>
</comment>
<keyword evidence="3" id="KW-1185">Reference proteome</keyword>
<dbReference type="Gramene" id="TVU16994">
    <property type="protein sequence ID" value="TVU16994"/>
    <property type="gene ID" value="EJB05_33000"/>
</dbReference>
<proteinExistence type="predicted"/>
<sequence>MANLVPGFREDDLALRSVAVQMMFADRPLPVRHYNEIGTGEFRPMRRQNASGTGVFFPRAEGCRPRSSKSPGNNGAKPPLAPRLMWKEAPMTMKQQKPKDEKPRLTQEYRHTDVQQVPCELAYGKAV</sequence>
<dbReference type="EMBL" id="RWGY01000029">
    <property type="protein sequence ID" value="TVU16994.1"/>
    <property type="molecule type" value="Genomic_DNA"/>
</dbReference>
<dbReference type="Proteomes" id="UP000324897">
    <property type="component" value="Chromosome 7"/>
</dbReference>
<gene>
    <name evidence="2" type="ORF">EJB05_33000</name>
</gene>
<dbReference type="AlphaFoldDB" id="A0A5J9U066"/>